<accession>B9D4X5</accession>
<organism evidence="1 2">
    <name type="scientific">Campylobacter rectus RM3267</name>
    <dbReference type="NCBI Taxonomy" id="553218"/>
    <lineage>
        <taxon>Bacteria</taxon>
        <taxon>Pseudomonadati</taxon>
        <taxon>Campylobacterota</taxon>
        <taxon>Epsilonproteobacteria</taxon>
        <taxon>Campylobacterales</taxon>
        <taxon>Campylobacteraceae</taxon>
        <taxon>Campylobacter</taxon>
    </lineage>
</organism>
<evidence type="ECO:0000313" key="2">
    <source>
        <dbReference type="Proteomes" id="UP000003082"/>
    </source>
</evidence>
<dbReference type="Proteomes" id="UP000003082">
    <property type="component" value="Unassembled WGS sequence"/>
</dbReference>
<dbReference type="EMBL" id="ACFU01000031">
    <property type="protein sequence ID" value="EEF12971.1"/>
    <property type="molecule type" value="Genomic_DNA"/>
</dbReference>
<evidence type="ECO:0000313" key="1">
    <source>
        <dbReference type="EMBL" id="EEF12971.1"/>
    </source>
</evidence>
<protein>
    <submittedName>
        <fullName evidence="1">Uncharacterized protein</fullName>
    </submittedName>
</protein>
<dbReference type="AlphaFoldDB" id="B9D4X5"/>
<sequence>MKHCDIGALKFTDFVVKFSETPHKFTQNSEPNAINLVLVTASLQIRAKFIRANSRSRLKFTVQKSLKFRRKNGEIFEKSRRDGVCAGRPAYRRNVDATGASRARGLRLREI</sequence>
<keyword evidence="2" id="KW-1185">Reference proteome</keyword>
<proteinExistence type="predicted"/>
<dbReference type="STRING" id="553218.CAMRE0001_0839"/>
<comment type="caution">
    <text evidence="1">The sequence shown here is derived from an EMBL/GenBank/DDBJ whole genome shotgun (WGS) entry which is preliminary data.</text>
</comment>
<gene>
    <name evidence="1" type="ORF">CAMRE0001_0839</name>
</gene>
<name>B9D4X5_CAMRE</name>
<reference evidence="1 2" key="1">
    <citation type="submission" date="2008-08" db="EMBL/GenBank/DDBJ databases">
        <authorList>
            <person name="Madupu R."/>
            <person name="Durkin A.S."/>
            <person name="Torralba M."/>
            <person name="Methe B."/>
            <person name="Sutton G.G."/>
            <person name="Strausberg R.L."/>
            <person name="Nelson K.E."/>
        </authorList>
    </citation>
    <scope>NUCLEOTIDE SEQUENCE [LARGE SCALE GENOMIC DNA]</scope>
    <source>
        <strain evidence="1 2">RM3267</strain>
    </source>
</reference>